<evidence type="ECO:0000313" key="13">
    <source>
        <dbReference type="Proteomes" id="UP000663602"/>
    </source>
</evidence>
<evidence type="ECO:0000256" key="4">
    <source>
        <dbReference type="ARBA" id="ARBA00020461"/>
    </source>
</evidence>
<gene>
    <name evidence="12" type="primary">mnmG</name>
    <name evidence="12" type="ORF">JSR02_00570</name>
</gene>
<keyword evidence="5" id="KW-0285">Flavoprotein</keyword>
<dbReference type="NCBIfam" id="TIGR00136">
    <property type="entry name" value="mnmG_gidA"/>
    <property type="match status" value="1"/>
</dbReference>
<dbReference type="InterPro" id="IPR004416">
    <property type="entry name" value="MnmG"/>
</dbReference>
<comment type="similarity">
    <text evidence="3">Belongs to the MnmG family.</text>
</comment>
<dbReference type="InterPro" id="IPR036188">
    <property type="entry name" value="FAD/NAD-bd_sf"/>
</dbReference>
<dbReference type="GO" id="GO:0005829">
    <property type="term" value="C:cytosol"/>
    <property type="evidence" value="ECO:0007669"/>
    <property type="project" value="TreeGrafter"/>
</dbReference>
<dbReference type="Pfam" id="PF01134">
    <property type="entry name" value="GIDA"/>
    <property type="match status" value="1"/>
</dbReference>
<evidence type="ECO:0000256" key="5">
    <source>
        <dbReference type="ARBA" id="ARBA00022630"/>
    </source>
</evidence>
<dbReference type="GO" id="GO:0050660">
    <property type="term" value="F:flavin adenine dinucleotide binding"/>
    <property type="evidence" value="ECO:0007669"/>
    <property type="project" value="InterPro"/>
</dbReference>
<dbReference type="PANTHER" id="PTHR11806:SF0">
    <property type="entry name" value="PROTEIN MTO1 HOMOLOG, MITOCHONDRIAL"/>
    <property type="match status" value="1"/>
</dbReference>
<evidence type="ECO:0000256" key="2">
    <source>
        <dbReference type="ARBA" id="ARBA00003717"/>
    </source>
</evidence>
<comment type="function">
    <text evidence="2">NAD-binding protein involved in the addition of a carboxymethylaminomethyl (cmnm) group at the wobble position (U34) of certain tRNAs, forming tRNA-cmnm(5)s(2)U34.</text>
</comment>
<evidence type="ECO:0000256" key="8">
    <source>
        <dbReference type="ARBA" id="ARBA00023027"/>
    </source>
</evidence>
<dbReference type="AlphaFoldDB" id="A0A975AEB6"/>
<proteinExistence type="inferred from homology"/>
<name>A0A975AEB6_9PROT</name>
<feature type="domain" description="MnmG N-terminal" evidence="11">
    <location>
        <begin position="5"/>
        <end position="391"/>
    </location>
</feature>
<dbReference type="PANTHER" id="PTHR11806">
    <property type="entry name" value="GLUCOSE INHIBITED DIVISION PROTEIN A"/>
    <property type="match status" value="1"/>
</dbReference>
<evidence type="ECO:0000256" key="6">
    <source>
        <dbReference type="ARBA" id="ARBA00022694"/>
    </source>
</evidence>
<keyword evidence="7" id="KW-0274">FAD</keyword>
<dbReference type="InterPro" id="IPR020595">
    <property type="entry name" value="MnmG-rel_CS"/>
</dbReference>
<evidence type="ECO:0000256" key="9">
    <source>
        <dbReference type="ARBA" id="ARBA00025948"/>
    </source>
</evidence>
<keyword evidence="8" id="KW-0520">NAD</keyword>
<reference evidence="12" key="1">
    <citation type="submission" date="2021-02" db="EMBL/GenBank/DDBJ databases">
        <authorList>
            <person name="Franco D."/>
        </authorList>
    </citation>
    <scope>NUCLEOTIDE SEQUENCE</scope>
    <source>
        <strain evidence="12">DICMUL</strain>
    </source>
</reference>
<reference evidence="12" key="2">
    <citation type="submission" date="2021-03" db="EMBL/GenBank/DDBJ databases">
        <title>Alternative transmission patterns in independently acquired nutritional co-symbionts of Dictyopharidae planthoppers.</title>
        <authorList>
            <person name="Michalik A."/>
            <person name="Lukasik P."/>
        </authorList>
    </citation>
    <scope>NUCLEOTIDE SEQUENCE</scope>
    <source>
        <strain evidence="12">DICMUL</strain>
    </source>
</reference>
<dbReference type="Proteomes" id="UP000663602">
    <property type="component" value="Chromosome"/>
</dbReference>
<evidence type="ECO:0000256" key="10">
    <source>
        <dbReference type="ARBA" id="ARBA00031800"/>
    </source>
</evidence>
<organism evidence="12 13">
    <name type="scientific">Candidatus Vidania fulgoroideorum</name>
    <dbReference type="NCBI Taxonomy" id="881286"/>
    <lineage>
        <taxon>Bacteria</taxon>
        <taxon>Pseudomonadati</taxon>
        <taxon>Pseudomonadota</taxon>
        <taxon>Betaproteobacteria</taxon>
        <taxon>Candidatus Vidania</taxon>
    </lineage>
</organism>
<comment type="subunit">
    <text evidence="9">Homodimer. Heterotetramer of two MnmE and two MnmG subunits.</text>
</comment>
<evidence type="ECO:0000256" key="1">
    <source>
        <dbReference type="ARBA" id="ARBA00001974"/>
    </source>
</evidence>
<comment type="cofactor">
    <cofactor evidence="1">
        <name>FAD</name>
        <dbReference type="ChEBI" id="CHEBI:57692"/>
    </cofactor>
</comment>
<protein>
    <recommendedName>
        <fullName evidence="4">tRNA uridine 5-carboxymethylaminomethyl modification enzyme MnmG</fullName>
    </recommendedName>
    <alternativeName>
        <fullName evidence="10">Glucose-inhibited division protein A</fullName>
    </alternativeName>
</protein>
<evidence type="ECO:0000256" key="3">
    <source>
        <dbReference type="ARBA" id="ARBA00007653"/>
    </source>
</evidence>
<dbReference type="InterPro" id="IPR040131">
    <property type="entry name" value="MnmG_N"/>
</dbReference>
<evidence type="ECO:0000256" key="7">
    <source>
        <dbReference type="ARBA" id="ARBA00022827"/>
    </source>
</evidence>
<dbReference type="PROSITE" id="PS01281">
    <property type="entry name" value="GIDA_2"/>
    <property type="match status" value="1"/>
</dbReference>
<evidence type="ECO:0000313" key="12">
    <source>
        <dbReference type="EMBL" id="QSW37792.1"/>
    </source>
</evidence>
<accession>A0A975AEB6</accession>
<dbReference type="InterPro" id="IPR002218">
    <property type="entry name" value="MnmG-rel"/>
</dbReference>
<dbReference type="Gene3D" id="3.50.50.60">
    <property type="entry name" value="FAD/NAD(P)-binding domain"/>
    <property type="match status" value="2"/>
</dbReference>
<evidence type="ECO:0000259" key="11">
    <source>
        <dbReference type="Pfam" id="PF01134"/>
    </source>
</evidence>
<dbReference type="GO" id="GO:0002098">
    <property type="term" value="P:tRNA wobble uridine modification"/>
    <property type="evidence" value="ECO:0007669"/>
    <property type="project" value="InterPro"/>
</dbReference>
<dbReference type="EMBL" id="CP071410">
    <property type="protein sequence ID" value="QSW37792.1"/>
    <property type="molecule type" value="Genomic_DNA"/>
</dbReference>
<keyword evidence="6" id="KW-0819">tRNA processing</keyword>
<dbReference type="GO" id="GO:0030488">
    <property type="term" value="P:tRNA methylation"/>
    <property type="evidence" value="ECO:0007669"/>
    <property type="project" value="TreeGrafter"/>
</dbReference>
<sequence length="601" mass="68257">MTTEILVIGGGHAGIEAAHISAKLGAKTTLITSNIDSIGKLSCNPAIGGIGKSHLIHEINVLGGLMGQLADNARLVSKTLNSSKGKAVRATRIQVDKDKYSRIAINILMRCKNLKILQQSIIDLIIHNNKVTGVITESGLTITATVIILTIGTFLNCNTYIGNNKIKKARDNEDKIAYLHSKLKHYISDIYKFKTGTPPRLKAQSLNKNQLTVIKSDTSKPFFYRRQSIKTRNYCWETHTNTITHQIIKHNIKKSAAYNGIIKHKGPRYCLSIEDKVIRFPQYNQHTLFLELENLNTQEIYVGGLATSFDTETQHQIIHSIKGLQNAEITRYGYGITYNYINPQNLKRTLESKYITNLFIAGQINGTSGYEEAAAQGIIAGINAYKNLHNKQHLILSSKNSYIGILIKDITQNGVEEPYRMFTSRAKNRLIMRADNTIFRLSKQLLKVNLISKQKYKKIQATATYCKKFITKAHKIYLTLNNKKNTLYNILLNNKHNIKTLYSIAYFKKKVNKYFKKINLKMLNYIESEIKYKGYYKTHTANIKENTHVNITNIKNLANETKELIARHNATTFKAIKQIKNIRSACIENIANYIRKTNKLS</sequence>
<dbReference type="SUPFAM" id="SSF51905">
    <property type="entry name" value="FAD/NAD(P)-binding domain"/>
    <property type="match status" value="1"/>
</dbReference>